<evidence type="ECO:0000256" key="5">
    <source>
        <dbReference type="ARBA" id="ARBA00022692"/>
    </source>
</evidence>
<dbReference type="Pfam" id="PF00069">
    <property type="entry name" value="Pkinase"/>
    <property type="match status" value="1"/>
</dbReference>
<evidence type="ECO:0000313" key="19">
    <source>
        <dbReference type="Proteomes" id="UP000030748"/>
    </source>
</evidence>
<keyword evidence="7 15" id="KW-0547">Nucleotide-binding</keyword>
<evidence type="ECO:0000256" key="15">
    <source>
        <dbReference type="PROSITE-ProRule" id="PRU10141"/>
    </source>
</evidence>
<dbReference type="EC" id="2.7.11.1" evidence="2"/>
<keyword evidence="11" id="KW-0472">Membrane</keyword>
<evidence type="ECO:0000256" key="14">
    <source>
        <dbReference type="ARBA" id="ARBA00048679"/>
    </source>
</evidence>
<evidence type="ECO:0000256" key="11">
    <source>
        <dbReference type="ARBA" id="ARBA00023136"/>
    </source>
</evidence>
<comment type="subcellular location">
    <subcellularLocation>
        <location evidence="1">Membrane</location>
        <topology evidence="1">Single-pass type I membrane protein</topology>
    </subcellularLocation>
</comment>
<evidence type="ECO:0000313" key="18">
    <source>
        <dbReference type="EMBL" id="EYU44616.1"/>
    </source>
</evidence>
<dbReference type="EMBL" id="KI630214">
    <property type="protein sequence ID" value="EYU44616.1"/>
    <property type="molecule type" value="Genomic_DNA"/>
</dbReference>
<evidence type="ECO:0000256" key="12">
    <source>
        <dbReference type="ARBA" id="ARBA00023180"/>
    </source>
</evidence>
<dbReference type="InterPro" id="IPR032872">
    <property type="entry name" value="WAK_assoc_C"/>
</dbReference>
<sequence>MERKIDQRILQLILASLVVLLVIQPCLCQNDQQYETCRQPFRCGSMNTELAYPFWGGDRPPACGYPGFELNCGGDGPLLSMPPLLYRVFDFNNSTQTVRVSRGDLWNNICPQFLFNTTLNFSLFDFYSAADDQNITLYYGCGLNQSLLTPSTFPNQFNCDVNGTNSWSLFFTREASGLGDGATCSNSISVPVNQNAARDLGVVATTSTTLLQSALASGFSIRWSAENDSCDECARSGGACGYNQDAASFACYCRDGHRNSSCSNDTPPGGGNGVSLGSGIVILSMIIFFYTTKQRKMQKLDQESNQNVDKFLLTHGSLAPKRYSYKQIKKITKSFTDKLGQGGFGTVYKGKLPENGQLVAVKILTKTSDDITEDFINEVASISRTSHVNIVNLLGFCYDGKNRALVYEFMHNKSLDKFIHKNGSVDPDRSLGWEKMYEIAVGVARGLEYLHRGCNTRIVHFDIKPQNILLDEEFCPKISDFGLAKLFKKKQSVLESMLGARGTIGYIAPEVFSRNFGPVSHKSDVYSYGMMILEMGGEGKFDEVEEVKSSDDYFHDKIYERVIIKNEGLDDIVRKDEEEEISARKMLLVGIWCVQTAPSDRPSMTKVVEMLEGSLQSIPIPPKPFFSSPKLTKSQVSSSFSIDVVEMENSVVV</sequence>
<dbReference type="GO" id="GO:0030247">
    <property type="term" value="F:polysaccharide binding"/>
    <property type="evidence" value="ECO:0007669"/>
    <property type="project" value="InterPro"/>
</dbReference>
<keyword evidence="10" id="KW-1133">Transmembrane helix</keyword>
<evidence type="ECO:0000256" key="7">
    <source>
        <dbReference type="ARBA" id="ARBA00022741"/>
    </source>
</evidence>
<dbReference type="GO" id="GO:0005524">
    <property type="term" value="F:ATP binding"/>
    <property type="evidence" value="ECO:0007669"/>
    <property type="project" value="UniProtKB-UniRule"/>
</dbReference>
<keyword evidence="19" id="KW-1185">Reference proteome</keyword>
<keyword evidence="5" id="KW-0812">Transmembrane</keyword>
<dbReference type="FunFam" id="3.30.200.20:FF:000178">
    <property type="entry name" value="serine/threonine-protein kinase PBS1-like"/>
    <property type="match status" value="1"/>
</dbReference>
<reference evidence="18 19" key="1">
    <citation type="journal article" date="2013" name="Proc. Natl. Acad. Sci. U.S.A.">
        <title>Fine-scale variation in meiotic recombination in Mimulus inferred from population shotgun sequencing.</title>
        <authorList>
            <person name="Hellsten U."/>
            <person name="Wright K.M."/>
            <person name="Jenkins J."/>
            <person name="Shu S."/>
            <person name="Yuan Y."/>
            <person name="Wessler S.R."/>
            <person name="Schmutz J."/>
            <person name="Willis J.H."/>
            <person name="Rokhsar D.S."/>
        </authorList>
    </citation>
    <scope>NUCLEOTIDE SEQUENCE [LARGE SCALE GENOMIC DNA]</scope>
    <source>
        <strain evidence="19">cv. DUN x IM62</strain>
    </source>
</reference>
<dbReference type="eggNOG" id="KOG1187">
    <property type="taxonomic scope" value="Eukaryota"/>
</dbReference>
<feature type="domain" description="Protein kinase" evidence="17">
    <location>
        <begin position="333"/>
        <end position="626"/>
    </location>
</feature>
<feature type="chain" id="PRO_5001507951" description="non-specific serine/threonine protein kinase" evidence="16">
    <location>
        <begin position="29"/>
        <end position="653"/>
    </location>
</feature>
<dbReference type="Gene3D" id="1.10.510.10">
    <property type="entry name" value="Transferase(Phosphotransferase) domain 1"/>
    <property type="match status" value="1"/>
</dbReference>
<evidence type="ECO:0000256" key="3">
    <source>
        <dbReference type="ARBA" id="ARBA00022527"/>
    </source>
</evidence>
<dbReference type="InterPro" id="IPR008271">
    <property type="entry name" value="Ser/Thr_kinase_AS"/>
</dbReference>
<dbReference type="PANTHER" id="PTHR27009">
    <property type="entry name" value="RUST RESISTANCE KINASE LR10-RELATED"/>
    <property type="match status" value="1"/>
</dbReference>
<accession>A0A022RXB1</accession>
<dbReference type="GO" id="GO:0016020">
    <property type="term" value="C:membrane"/>
    <property type="evidence" value="ECO:0007669"/>
    <property type="project" value="UniProtKB-SubCell"/>
</dbReference>
<evidence type="ECO:0000256" key="8">
    <source>
        <dbReference type="ARBA" id="ARBA00022777"/>
    </source>
</evidence>
<dbReference type="Pfam" id="PF13947">
    <property type="entry name" value="GUB_WAK_bind"/>
    <property type="match status" value="1"/>
</dbReference>
<keyword evidence="3" id="KW-0723">Serine/threonine-protein kinase</keyword>
<keyword evidence="6 16" id="KW-0732">Signal</keyword>
<dbReference type="Gene3D" id="3.30.200.20">
    <property type="entry name" value="Phosphorylase Kinase, domain 1"/>
    <property type="match status" value="1"/>
</dbReference>
<evidence type="ECO:0000256" key="13">
    <source>
        <dbReference type="ARBA" id="ARBA00047899"/>
    </source>
</evidence>
<comment type="catalytic activity">
    <reaction evidence="13">
        <text>L-threonyl-[protein] + ATP = O-phospho-L-threonyl-[protein] + ADP + H(+)</text>
        <dbReference type="Rhea" id="RHEA:46608"/>
        <dbReference type="Rhea" id="RHEA-COMP:11060"/>
        <dbReference type="Rhea" id="RHEA-COMP:11605"/>
        <dbReference type="ChEBI" id="CHEBI:15378"/>
        <dbReference type="ChEBI" id="CHEBI:30013"/>
        <dbReference type="ChEBI" id="CHEBI:30616"/>
        <dbReference type="ChEBI" id="CHEBI:61977"/>
        <dbReference type="ChEBI" id="CHEBI:456216"/>
        <dbReference type="EC" id="2.7.11.1"/>
    </reaction>
</comment>
<dbReference type="InterPro" id="IPR045874">
    <property type="entry name" value="LRK10/LRL21-25-like"/>
</dbReference>
<dbReference type="GO" id="GO:0004674">
    <property type="term" value="F:protein serine/threonine kinase activity"/>
    <property type="evidence" value="ECO:0007669"/>
    <property type="project" value="UniProtKB-KW"/>
</dbReference>
<dbReference type="Proteomes" id="UP000030748">
    <property type="component" value="Unassembled WGS sequence"/>
</dbReference>
<dbReference type="InterPro" id="IPR017441">
    <property type="entry name" value="Protein_kinase_ATP_BS"/>
</dbReference>
<name>A0A022RXB1_ERYGU</name>
<evidence type="ECO:0000256" key="1">
    <source>
        <dbReference type="ARBA" id="ARBA00004479"/>
    </source>
</evidence>
<dbReference type="SUPFAM" id="SSF56112">
    <property type="entry name" value="Protein kinase-like (PK-like)"/>
    <property type="match status" value="1"/>
</dbReference>
<organism evidence="18 19">
    <name type="scientific">Erythranthe guttata</name>
    <name type="common">Yellow monkey flower</name>
    <name type="synonym">Mimulus guttatus</name>
    <dbReference type="NCBI Taxonomy" id="4155"/>
    <lineage>
        <taxon>Eukaryota</taxon>
        <taxon>Viridiplantae</taxon>
        <taxon>Streptophyta</taxon>
        <taxon>Embryophyta</taxon>
        <taxon>Tracheophyta</taxon>
        <taxon>Spermatophyta</taxon>
        <taxon>Magnoliopsida</taxon>
        <taxon>eudicotyledons</taxon>
        <taxon>Gunneridae</taxon>
        <taxon>Pentapetalae</taxon>
        <taxon>asterids</taxon>
        <taxon>lamiids</taxon>
        <taxon>Lamiales</taxon>
        <taxon>Phrymaceae</taxon>
        <taxon>Erythranthe</taxon>
    </lineage>
</organism>
<evidence type="ECO:0000256" key="10">
    <source>
        <dbReference type="ARBA" id="ARBA00022989"/>
    </source>
</evidence>
<dbReference type="InterPro" id="IPR000719">
    <property type="entry name" value="Prot_kinase_dom"/>
</dbReference>
<dbReference type="AlphaFoldDB" id="A0A022RXB1"/>
<evidence type="ECO:0000259" key="17">
    <source>
        <dbReference type="PROSITE" id="PS50011"/>
    </source>
</evidence>
<evidence type="ECO:0000256" key="16">
    <source>
        <dbReference type="SAM" id="SignalP"/>
    </source>
</evidence>
<dbReference type="STRING" id="4155.A0A022RXB1"/>
<dbReference type="SMART" id="SM00220">
    <property type="entry name" value="S_TKc"/>
    <property type="match status" value="1"/>
</dbReference>
<evidence type="ECO:0000256" key="4">
    <source>
        <dbReference type="ARBA" id="ARBA00022679"/>
    </source>
</evidence>
<keyword evidence="4" id="KW-0808">Transferase</keyword>
<keyword evidence="12" id="KW-0325">Glycoprotein</keyword>
<dbReference type="Pfam" id="PF14380">
    <property type="entry name" value="WAK_assoc"/>
    <property type="match status" value="1"/>
</dbReference>
<protein>
    <recommendedName>
        <fullName evidence="2">non-specific serine/threonine protein kinase</fullName>
        <ecNumber evidence="2">2.7.11.1</ecNumber>
    </recommendedName>
</protein>
<evidence type="ECO:0000256" key="2">
    <source>
        <dbReference type="ARBA" id="ARBA00012513"/>
    </source>
</evidence>
<feature type="binding site" evidence="15">
    <location>
        <position position="362"/>
    </location>
    <ligand>
        <name>ATP</name>
        <dbReference type="ChEBI" id="CHEBI:30616"/>
    </ligand>
</feature>
<keyword evidence="9 15" id="KW-0067">ATP-binding</keyword>
<dbReference type="FunFam" id="1.10.510.10:FF:000590">
    <property type="entry name" value="PR5-like receptor kinase"/>
    <property type="match status" value="1"/>
</dbReference>
<gene>
    <name evidence="18" type="ORF">MIMGU_mgv1a002621mg</name>
</gene>
<dbReference type="InterPro" id="IPR011009">
    <property type="entry name" value="Kinase-like_dom_sf"/>
</dbReference>
<comment type="catalytic activity">
    <reaction evidence="14">
        <text>L-seryl-[protein] + ATP = O-phospho-L-seryl-[protein] + ADP + H(+)</text>
        <dbReference type="Rhea" id="RHEA:17989"/>
        <dbReference type="Rhea" id="RHEA-COMP:9863"/>
        <dbReference type="Rhea" id="RHEA-COMP:11604"/>
        <dbReference type="ChEBI" id="CHEBI:15378"/>
        <dbReference type="ChEBI" id="CHEBI:29999"/>
        <dbReference type="ChEBI" id="CHEBI:30616"/>
        <dbReference type="ChEBI" id="CHEBI:83421"/>
        <dbReference type="ChEBI" id="CHEBI:456216"/>
        <dbReference type="EC" id="2.7.11.1"/>
    </reaction>
</comment>
<feature type="signal peptide" evidence="16">
    <location>
        <begin position="1"/>
        <end position="28"/>
    </location>
</feature>
<keyword evidence="8" id="KW-0418">Kinase</keyword>
<dbReference type="InterPro" id="IPR025287">
    <property type="entry name" value="WAK_GUB"/>
</dbReference>
<dbReference type="PROSITE" id="PS00108">
    <property type="entry name" value="PROTEIN_KINASE_ST"/>
    <property type="match status" value="1"/>
</dbReference>
<proteinExistence type="predicted"/>
<evidence type="ECO:0000256" key="6">
    <source>
        <dbReference type="ARBA" id="ARBA00022729"/>
    </source>
</evidence>
<dbReference type="PROSITE" id="PS00107">
    <property type="entry name" value="PROTEIN_KINASE_ATP"/>
    <property type="match status" value="1"/>
</dbReference>
<evidence type="ECO:0000256" key="9">
    <source>
        <dbReference type="ARBA" id="ARBA00022840"/>
    </source>
</evidence>
<dbReference type="PROSITE" id="PS50011">
    <property type="entry name" value="PROTEIN_KINASE_DOM"/>
    <property type="match status" value="1"/>
</dbReference>